<dbReference type="InterPro" id="IPR003594">
    <property type="entry name" value="HATPase_dom"/>
</dbReference>
<evidence type="ECO:0000259" key="8">
    <source>
        <dbReference type="PROSITE" id="PS50110"/>
    </source>
</evidence>
<evidence type="ECO:0000256" key="2">
    <source>
        <dbReference type="ARBA" id="ARBA00012438"/>
    </source>
</evidence>
<dbReference type="InterPro" id="IPR011006">
    <property type="entry name" value="CheY-like_superfamily"/>
</dbReference>
<proteinExistence type="predicted"/>
<dbReference type="InterPro" id="IPR000700">
    <property type="entry name" value="PAS-assoc_C"/>
</dbReference>
<organism evidence="11">
    <name type="scientific">Candidatus Moduliflexus flocculans</name>
    <dbReference type="NCBI Taxonomy" id="1499966"/>
    <lineage>
        <taxon>Bacteria</taxon>
        <taxon>Candidatus Moduliflexota</taxon>
        <taxon>Candidatus Moduliflexia</taxon>
        <taxon>Candidatus Moduliflexales</taxon>
        <taxon>Candidatus Moduliflexaceae</taxon>
    </lineage>
</organism>
<dbReference type="PROSITE" id="PS50112">
    <property type="entry name" value="PAS"/>
    <property type="match status" value="1"/>
</dbReference>
<dbReference type="Gene3D" id="3.30.450.20">
    <property type="entry name" value="PAS domain"/>
    <property type="match status" value="2"/>
</dbReference>
<dbReference type="Pfam" id="PF02518">
    <property type="entry name" value="HATPase_c"/>
    <property type="match status" value="1"/>
</dbReference>
<evidence type="ECO:0000313" key="11">
    <source>
        <dbReference type="EMBL" id="GAK51504.1"/>
    </source>
</evidence>
<evidence type="ECO:0000259" key="7">
    <source>
        <dbReference type="PROSITE" id="PS50109"/>
    </source>
</evidence>
<dbReference type="InterPro" id="IPR004358">
    <property type="entry name" value="Sig_transdc_His_kin-like_C"/>
</dbReference>
<dbReference type="GO" id="GO:0005886">
    <property type="term" value="C:plasma membrane"/>
    <property type="evidence" value="ECO:0007669"/>
    <property type="project" value="TreeGrafter"/>
</dbReference>
<evidence type="ECO:0000313" key="12">
    <source>
        <dbReference type="Proteomes" id="UP000030700"/>
    </source>
</evidence>
<keyword evidence="12" id="KW-1185">Reference proteome</keyword>
<dbReference type="CDD" id="cd17546">
    <property type="entry name" value="REC_hyHK_CKI1_RcsC-like"/>
    <property type="match status" value="1"/>
</dbReference>
<dbReference type="PANTHER" id="PTHR43047:SF72">
    <property type="entry name" value="OSMOSENSING HISTIDINE PROTEIN KINASE SLN1"/>
    <property type="match status" value="1"/>
</dbReference>
<dbReference type="NCBIfam" id="TIGR00229">
    <property type="entry name" value="sensory_box"/>
    <property type="match status" value="2"/>
</dbReference>
<dbReference type="InterPro" id="IPR035965">
    <property type="entry name" value="PAS-like_dom_sf"/>
</dbReference>
<dbReference type="Gene3D" id="3.40.50.2300">
    <property type="match status" value="1"/>
</dbReference>
<dbReference type="InterPro" id="IPR005467">
    <property type="entry name" value="His_kinase_dom"/>
</dbReference>
<dbReference type="CDD" id="cd16922">
    <property type="entry name" value="HATPase_EvgS-ArcB-TorS-like"/>
    <property type="match status" value="1"/>
</dbReference>
<dbReference type="SMART" id="SM00091">
    <property type="entry name" value="PAS"/>
    <property type="match status" value="2"/>
</dbReference>
<dbReference type="Pfam" id="PF00512">
    <property type="entry name" value="HisKA"/>
    <property type="match status" value="1"/>
</dbReference>
<dbReference type="Gene3D" id="1.10.287.130">
    <property type="match status" value="1"/>
</dbReference>
<dbReference type="SMART" id="SM00086">
    <property type="entry name" value="PAC"/>
    <property type="match status" value="1"/>
</dbReference>
<dbReference type="InterPro" id="IPR000014">
    <property type="entry name" value="PAS"/>
</dbReference>
<dbReference type="GO" id="GO:0006355">
    <property type="term" value="P:regulation of DNA-templated transcription"/>
    <property type="evidence" value="ECO:0007669"/>
    <property type="project" value="InterPro"/>
</dbReference>
<dbReference type="PROSITE" id="PS50109">
    <property type="entry name" value="HIS_KIN"/>
    <property type="match status" value="1"/>
</dbReference>
<sequence>MSSEHPFALLDVIPVGSFVINKDRVVVFWNSCLEQWTGIQREQIVGRPIDQHFPHLRAAKYAARIQNLFEDGIPVVFSSYLHKYIIPVSLPDGQFQVQHTIATRISSSPSEESYALFTIQDVTELAQRLKDYRIMRDQAHTELCERLAVEDALKHAKMNLENIFHAAMPLCVTLKNFEISQVNDAYCDFFGIPKYEALGKKCYTAHPAMACHTEQCPLQKIINGAEHVEYEVAKTLADGTTIWCIVTAKPYRDLNGELIGMVENFQDITRRKHAEDAIQEARRVAEDANQAKGRFLANMSHELRTPLNVILGFSQMMQRNRALPPEDYHRLNMIIQSGEHLLTLINQVLDWSKTEVGKVTLDETPVDVAQLLYEIVELFKVRAEEHGVYFQYEPARNLPQTILADGVKLRQILLNLLSNAIKFTKTGGIRLRVRAEFPEEYPAQMRLICEVQDTGMGISAAELPMLFESFSQTMAGQQHREGTGLGLAISRKLARMMRGDITVQSEEGQGSCFTCAVIVTPIKETDKPIPRVRRQVVAVQRNDQFSLKDYRMLIVDEHPTNRQLLCQLFQPFGFDLREAQNGAEAVALWEDWQPHVIWMDLWMPEMDGFEVTRRIREAEMRRKMAHAESSLASWRTIIFALTASMFEQEEERARLAGCDGFLRKPYREAEIFDMLAKHTDIHVIYETFSQDALFSSLTAIRDAKALSIAMKDVPAQTLQELRYAAMTTDLTILSTIINLTIAPVNEALAETLNHMLNDFEYMTILEAINLVLLTKTDSTGIIANQISLDTL</sequence>
<feature type="domain" description="Histidine kinase" evidence="7">
    <location>
        <begin position="298"/>
        <end position="521"/>
    </location>
</feature>
<keyword evidence="3 6" id="KW-0597">Phosphoprotein</keyword>
<keyword evidence="4" id="KW-0808">Transferase</keyword>
<dbReference type="PANTHER" id="PTHR43047">
    <property type="entry name" value="TWO-COMPONENT HISTIDINE PROTEIN KINASE"/>
    <property type="match status" value="1"/>
</dbReference>
<dbReference type="Pfam" id="PF00989">
    <property type="entry name" value="PAS"/>
    <property type="match status" value="1"/>
</dbReference>
<comment type="catalytic activity">
    <reaction evidence="1">
        <text>ATP + protein L-histidine = ADP + protein N-phospho-L-histidine.</text>
        <dbReference type="EC" id="2.7.13.3"/>
    </reaction>
</comment>
<dbReference type="EC" id="2.7.13.3" evidence="2"/>
<dbReference type="GO" id="GO:0009927">
    <property type="term" value="F:histidine phosphotransfer kinase activity"/>
    <property type="evidence" value="ECO:0007669"/>
    <property type="project" value="TreeGrafter"/>
</dbReference>
<feature type="domain" description="Response regulatory" evidence="8">
    <location>
        <begin position="551"/>
        <end position="679"/>
    </location>
</feature>
<dbReference type="STRING" id="1499966.U14_02749"/>
<dbReference type="SUPFAM" id="SSF52172">
    <property type="entry name" value="CheY-like"/>
    <property type="match status" value="1"/>
</dbReference>
<dbReference type="SMART" id="SM00448">
    <property type="entry name" value="REC"/>
    <property type="match status" value="1"/>
</dbReference>
<dbReference type="SUPFAM" id="SSF47384">
    <property type="entry name" value="Homodimeric domain of signal transducing histidine kinase"/>
    <property type="match status" value="1"/>
</dbReference>
<reference evidence="11" key="1">
    <citation type="journal article" date="2015" name="PeerJ">
        <title>First genomic representation of candidate bacterial phylum KSB3 points to enhanced environmental sensing as a trigger of wastewater bulking.</title>
        <authorList>
            <person name="Sekiguchi Y."/>
            <person name="Ohashi A."/>
            <person name="Parks D.H."/>
            <person name="Yamauchi T."/>
            <person name="Tyson G.W."/>
            <person name="Hugenholtz P."/>
        </authorList>
    </citation>
    <scope>NUCLEOTIDE SEQUENCE [LARGE SCALE GENOMIC DNA]</scope>
</reference>
<feature type="domain" description="PAC" evidence="10">
    <location>
        <begin position="226"/>
        <end position="280"/>
    </location>
</feature>
<keyword evidence="5 11" id="KW-0418">Kinase</keyword>
<name>A0A081BM88_9BACT</name>
<dbReference type="AlphaFoldDB" id="A0A081BM88"/>
<dbReference type="PROSITE" id="PS50110">
    <property type="entry name" value="RESPONSE_REGULATORY"/>
    <property type="match status" value="1"/>
</dbReference>
<evidence type="ECO:0000256" key="5">
    <source>
        <dbReference type="ARBA" id="ARBA00022777"/>
    </source>
</evidence>
<accession>A0A081BM88</accession>
<dbReference type="CDD" id="cd00130">
    <property type="entry name" value="PAS"/>
    <property type="match status" value="2"/>
</dbReference>
<dbReference type="GO" id="GO:0000155">
    <property type="term" value="F:phosphorelay sensor kinase activity"/>
    <property type="evidence" value="ECO:0007669"/>
    <property type="project" value="InterPro"/>
</dbReference>
<dbReference type="HOGENOM" id="CLU_000445_114_15_0"/>
<dbReference type="InterPro" id="IPR001610">
    <property type="entry name" value="PAC"/>
</dbReference>
<evidence type="ECO:0000259" key="9">
    <source>
        <dbReference type="PROSITE" id="PS50112"/>
    </source>
</evidence>
<dbReference type="InterPro" id="IPR036890">
    <property type="entry name" value="HATPase_C_sf"/>
</dbReference>
<dbReference type="Pfam" id="PF08448">
    <property type="entry name" value="PAS_4"/>
    <property type="match status" value="1"/>
</dbReference>
<dbReference type="Gene3D" id="3.30.565.10">
    <property type="entry name" value="Histidine kinase-like ATPase, C-terminal domain"/>
    <property type="match status" value="1"/>
</dbReference>
<feature type="domain" description="PAS" evidence="9">
    <location>
        <begin position="2"/>
        <end position="47"/>
    </location>
</feature>
<evidence type="ECO:0000256" key="6">
    <source>
        <dbReference type="PROSITE-ProRule" id="PRU00169"/>
    </source>
</evidence>
<evidence type="ECO:0000256" key="3">
    <source>
        <dbReference type="ARBA" id="ARBA00022553"/>
    </source>
</evidence>
<feature type="modified residue" description="4-aspartylphosphate" evidence="6">
    <location>
        <position position="600"/>
    </location>
</feature>
<dbReference type="SMART" id="SM00388">
    <property type="entry name" value="HisKA"/>
    <property type="match status" value="1"/>
</dbReference>
<dbReference type="InterPro" id="IPR001789">
    <property type="entry name" value="Sig_transdc_resp-reg_receiver"/>
</dbReference>
<dbReference type="Pfam" id="PF00072">
    <property type="entry name" value="Response_reg"/>
    <property type="match status" value="1"/>
</dbReference>
<dbReference type="Proteomes" id="UP000030700">
    <property type="component" value="Unassembled WGS sequence"/>
</dbReference>
<dbReference type="PRINTS" id="PR00344">
    <property type="entry name" value="BCTRLSENSOR"/>
</dbReference>
<dbReference type="InterPro" id="IPR013767">
    <property type="entry name" value="PAS_fold"/>
</dbReference>
<dbReference type="PROSITE" id="PS50113">
    <property type="entry name" value="PAC"/>
    <property type="match status" value="1"/>
</dbReference>
<evidence type="ECO:0000256" key="4">
    <source>
        <dbReference type="ARBA" id="ARBA00022679"/>
    </source>
</evidence>
<gene>
    <name evidence="11" type="ORF">U14_02749</name>
</gene>
<dbReference type="CDD" id="cd00082">
    <property type="entry name" value="HisKA"/>
    <property type="match status" value="1"/>
</dbReference>
<dbReference type="InterPro" id="IPR003661">
    <property type="entry name" value="HisK_dim/P_dom"/>
</dbReference>
<dbReference type="InterPro" id="IPR013656">
    <property type="entry name" value="PAS_4"/>
</dbReference>
<dbReference type="EMBL" id="DF820457">
    <property type="protein sequence ID" value="GAK51504.1"/>
    <property type="molecule type" value="Genomic_DNA"/>
</dbReference>
<dbReference type="SMART" id="SM00387">
    <property type="entry name" value="HATPase_c"/>
    <property type="match status" value="1"/>
</dbReference>
<dbReference type="InterPro" id="IPR036097">
    <property type="entry name" value="HisK_dim/P_sf"/>
</dbReference>
<protein>
    <recommendedName>
        <fullName evidence="2">histidine kinase</fullName>
        <ecNumber evidence="2">2.7.13.3</ecNumber>
    </recommendedName>
</protein>
<dbReference type="SUPFAM" id="SSF55785">
    <property type="entry name" value="PYP-like sensor domain (PAS domain)"/>
    <property type="match status" value="2"/>
</dbReference>
<evidence type="ECO:0000259" key="10">
    <source>
        <dbReference type="PROSITE" id="PS50113"/>
    </source>
</evidence>
<dbReference type="FunFam" id="3.30.565.10:FF:000010">
    <property type="entry name" value="Sensor histidine kinase RcsC"/>
    <property type="match status" value="1"/>
</dbReference>
<evidence type="ECO:0000256" key="1">
    <source>
        <dbReference type="ARBA" id="ARBA00000085"/>
    </source>
</evidence>
<dbReference type="SUPFAM" id="SSF55874">
    <property type="entry name" value="ATPase domain of HSP90 chaperone/DNA topoisomerase II/histidine kinase"/>
    <property type="match status" value="1"/>
</dbReference>